<organism evidence="8 9">
    <name type="scientific">Corynebacterium antarcticum</name>
    <dbReference type="NCBI Taxonomy" id="2800405"/>
    <lineage>
        <taxon>Bacteria</taxon>
        <taxon>Bacillati</taxon>
        <taxon>Actinomycetota</taxon>
        <taxon>Actinomycetes</taxon>
        <taxon>Mycobacteriales</taxon>
        <taxon>Corynebacteriaceae</taxon>
        <taxon>Corynebacterium</taxon>
    </lineage>
</organism>
<evidence type="ECO:0000256" key="1">
    <source>
        <dbReference type="ARBA" id="ARBA00004651"/>
    </source>
</evidence>
<feature type="transmembrane region" description="Helical" evidence="7">
    <location>
        <begin position="241"/>
        <end position="262"/>
    </location>
</feature>
<comment type="similarity">
    <text evidence="2">Belongs to the UPF0718 family.</text>
</comment>
<dbReference type="Pfam" id="PF03773">
    <property type="entry name" value="ArsP_1"/>
    <property type="match status" value="1"/>
</dbReference>
<dbReference type="InterPro" id="IPR005524">
    <property type="entry name" value="DUF318"/>
</dbReference>
<feature type="transmembrane region" description="Helical" evidence="7">
    <location>
        <begin position="23"/>
        <end position="41"/>
    </location>
</feature>
<keyword evidence="5 7" id="KW-1133">Transmembrane helix</keyword>
<keyword evidence="3" id="KW-1003">Cell membrane</keyword>
<evidence type="ECO:0000256" key="5">
    <source>
        <dbReference type="ARBA" id="ARBA00022989"/>
    </source>
</evidence>
<feature type="transmembrane region" description="Helical" evidence="7">
    <location>
        <begin position="171"/>
        <end position="192"/>
    </location>
</feature>
<comment type="caution">
    <text evidence="8">The sequence shown here is derived from an EMBL/GenBank/DDBJ whole genome shotgun (WGS) entry which is preliminary data.</text>
</comment>
<dbReference type="PANTHER" id="PTHR34184">
    <property type="entry name" value="UPF0718 PROTEIN YCGR"/>
    <property type="match status" value="1"/>
</dbReference>
<evidence type="ECO:0000256" key="7">
    <source>
        <dbReference type="SAM" id="Phobius"/>
    </source>
</evidence>
<reference evidence="8" key="1">
    <citation type="submission" date="2022-11" db="EMBL/GenBank/DDBJ databases">
        <title>Corynebacterium sp. isolated from Penguins.</title>
        <authorList>
            <person name="Sedlar K."/>
            <person name="Svec P."/>
        </authorList>
    </citation>
    <scope>NUCLEOTIDE SEQUENCE</scope>
    <source>
        <strain evidence="8">P5875</strain>
    </source>
</reference>
<feature type="transmembrane region" description="Helical" evidence="7">
    <location>
        <begin position="61"/>
        <end position="91"/>
    </location>
</feature>
<protein>
    <submittedName>
        <fullName evidence="8">Permease</fullName>
    </submittedName>
</protein>
<dbReference type="RefSeq" id="WP_267169660.1">
    <property type="nucleotide sequence ID" value="NZ_JAPMKX010000004.1"/>
</dbReference>
<feature type="transmembrane region" description="Helical" evidence="7">
    <location>
        <begin position="296"/>
        <end position="316"/>
    </location>
</feature>
<feature type="transmembrane region" description="Helical" evidence="7">
    <location>
        <begin position="274"/>
        <end position="290"/>
    </location>
</feature>
<comment type="subcellular location">
    <subcellularLocation>
        <location evidence="1">Cell membrane</location>
        <topology evidence="1">Multi-pass membrane protein</topology>
    </subcellularLocation>
</comment>
<keyword evidence="4 7" id="KW-0812">Transmembrane</keyword>
<evidence type="ECO:0000256" key="2">
    <source>
        <dbReference type="ARBA" id="ARBA00006386"/>
    </source>
</evidence>
<dbReference type="PANTHER" id="PTHR34184:SF4">
    <property type="entry name" value="UPF0718 PROTEIN YCGR"/>
    <property type="match status" value="1"/>
</dbReference>
<feature type="transmembrane region" description="Helical" evidence="7">
    <location>
        <begin position="140"/>
        <end position="164"/>
    </location>
</feature>
<gene>
    <name evidence="8" type="ORF">OS123_09865</name>
</gene>
<dbReference type="GO" id="GO:0005886">
    <property type="term" value="C:plasma membrane"/>
    <property type="evidence" value="ECO:0007669"/>
    <property type="project" value="UniProtKB-SubCell"/>
</dbReference>
<proteinExistence type="inferred from homology"/>
<feature type="transmembrane region" description="Helical" evidence="7">
    <location>
        <begin position="336"/>
        <end position="362"/>
    </location>
</feature>
<evidence type="ECO:0000256" key="4">
    <source>
        <dbReference type="ARBA" id="ARBA00022692"/>
    </source>
</evidence>
<evidence type="ECO:0000313" key="8">
    <source>
        <dbReference type="EMBL" id="MCX7538837.1"/>
    </source>
</evidence>
<dbReference type="AlphaFoldDB" id="A0A9Q4GLD5"/>
<evidence type="ECO:0000256" key="3">
    <source>
        <dbReference type="ARBA" id="ARBA00022475"/>
    </source>
</evidence>
<dbReference type="InterPro" id="IPR052923">
    <property type="entry name" value="UPF0718"/>
</dbReference>
<accession>A0A9Q4GLD5</accession>
<dbReference type="EMBL" id="JAPMKX010000004">
    <property type="protein sequence ID" value="MCX7538837.1"/>
    <property type="molecule type" value="Genomic_DNA"/>
</dbReference>
<dbReference type="Proteomes" id="UP001070238">
    <property type="component" value="Unassembled WGS sequence"/>
</dbReference>
<keyword evidence="6 7" id="KW-0472">Membrane</keyword>
<sequence length="363" mass="37761">MSTTATPKAADTGRAGRVTPRQLALWEFTALGLIVVLWTQFGTGPTSAVDPLWNMGGAVESWAAITVAVAIQALPFLVLGVTVSAVIAAFVPPGFLQRITPRNSFLAVPVAGSVAIALPGCECASVPVAQSFMRNGVSRAAALVFMLASPALNPVVIVSTAVAFNALPEMAWARFIASFLAVLTAGWLWIILGRDDEIRVTAPDGAGFGGCADDHCTHDATGPGKRSWQWRRFQMAALHDLTQAGGFLVLGAMVAALIKVTVPASWFADISQTPLLAVLVMVGLAILLSLCSEADAFVAASFTAVSPTAQLAFLVVGPMVDIKLISMQAGAFGPRFVLRFVPMVLICGVLSAVAVGTVIFGVL</sequence>
<name>A0A9Q4GLD5_9CORY</name>
<evidence type="ECO:0000313" key="9">
    <source>
        <dbReference type="Proteomes" id="UP001070238"/>
    </source>
</evidence>
<evidence type="ECO:0000256" key="6">
    <source>
        <dbReference type="ARBA" id="ARBA00023136"/>
    </source>
</evidence>